<evidence type="ECO:0008006" key="3">
    <source>
        <dbReference type="Google" id="ProtNLM"/>
    </source>
</evidence>
<name>A0ABC9YY43_9NOCA</name>
<accession>A0ABC9YY43</accession>
<dbReference type="EMBL" id="BBYQ01000078">
    <property type="protein sequence ID" value="GAP30352.1"/>
    <property type="molecule type" value="Genomic_DNA"/>
</dbReference>
<dbReference type="InterPro" id="IPR034660">
    <property type="entry name" value="DinB/YfiT-like"/>
</dbReference>
<dbReference type="Gene3D" id="1.20.120.450">
    <property type="entry name" value="dinb family like domain"/>
    <property type="match status" value="1"/>
</dbReference>
<proteinExistence type="predicted"/>
<dbReference type="RefSeq" id="WP_197707827.1">
    <property type="nucleotide sequence ID" value="NZ_AP017900.1"/>
</dbReference>
<dbReference type="SUPFAM" id="SSF109854">
    <property type="entry name" value="DinB/YfiT-like putative metalloenzymes"/>
    <property type="match status" value="1"/>
</dbReference>
<evidence type="ECO:0000313" key="1">
    <source>
        <dbReference type="EMBL" id="GAP30352.1"/>
    </source>
</evidence>
<organism evidence="1 2">
    <name type="scientific">Nocardia seriolae</name>
    <dbReference type="NCBI Taxonomy" id="37332"/>
    <lineage>
        <taxon>Bacteria</taxon>
        <taxon>Bacillati</taxon>
        <taxon>Actinomycetota</taxon>
        <taxon>Actinomycetes</taxon>
        <taxon>Mycobacteriales</taxon>
        <taxon>Nocardiaceae</taxon>
        <taxon>Nocardia</taxon>
    </lineage>
</organism>
<dbReference type="AlphaFoldDB" id="A0ABC9YY43"/>
<dbReference type="Proteomes" id="UP000037179">
    <property type="component" value="Unassembled WGS sequence"/>
</dbReference>
<sequence length="172" mass="18668">MPLLMFDTSALREAYRALLEAAATVADSDRTVPPAPGEWDADRILAHVSLITAATIATAARVTAGEHARYDNRVALDTWTIDRVIERAGGQRDLCERLRHQAEILCGFGSAALSGPELDTLVPTRLLSAGTLLVDQPLPLRDLFQGLIDEEIPGHTRQLLALLPERAAEVAR</sequence>
<keyword evidence="2" id="KW-1185">Reference proteome</keyword>
<protein>
    <recommendedName>
        <fullName evidence="3">DinB-like domain-containing protein</fullName>
    </recommendedName>
</protein>
<reference evidence="2" key="1">
    <citation type="submission" date="2015-07" db="EMBL/GenBank/DDBJ databases">
        <title>Nocardia seriolae U-1 whole genome shotgun sequence.</title>
        <authorList>
            <person name="Imajoh M."/>
            <person name="Fukumoto Y."/>
            <person name="Sukeda M."/>
            <person name="Yamane J."/>
            <person name="Yamasaki K."/>
            <person name="Shimizu M."/>
            <person name="Ohnishi K."/>
            <person name="Oshima S."/>
        </authorList>
    </citation>
    <scope>NUCLEOTIDE SEQUENCE [LARGE SCALE GENOMIC DNA]</scope>
    <source>
        <strain evidence="2">U-1</strain>
    </source>
</reference>
<reference evidence="1 2" key="2">
    <citation type="journal article" date="2016" name="Genome Announc.">
        <title>Draft Genome Sequence of Erythromycin- and Oxytetracycline-Sensitive Nocardia seriolae Strain U-1 (NBRC 110359).</title>
        <authorList>
            <person name="Imajoh M."/>
            <person name="Sukeda M."/>
            <person name="Shimizu M."/>
            <person name="Yamane J."/>
            <person name="Ohnishi K."/>
            <person name="Oshima S."/>
        </authorList>
    </citation>
    <scope>NUCLEOTIDE SEQUENCE [LARGE SCALE GENOMIC DNA]</scope>
    <source>
        <strain evidence="1 2">U-1</strain>
    </source>
</reference>
<dbReference type="GeneID" id="93374067"/>
<comment type="caution">
    <text evidence="1">The sequence shown here is derived from an EMBL/GenBank/DDBJ whole genome shotgun (WGS) entry which is preliminary data.</text>
</comment>
<evidence type="ECO:0000313" key="2">
    <source>
        <dbReference type="Proteomes" id="UP000037179"/>
    </source>
</evidence>
<gene>
    <name evidence="1" type="ORF">NSK11_contig00078-0028</name>
</gene>